<protein>
    <submittedName>
        <fullName evidence="1">Uncharacterized protein</fullName>
    </submittedName>
</protein>
<dbReference type="InParanoid" id="A0A0V1ARU9"/>
<accession>A0A0V1ARU9</accession>
<reference evidence="1 2" key="1">
    <citation type="submission" date="2015-01" db="EMBL/GenBank/DDBJ databases">
        <title>Evolution of Trichinella species and genotypes.</title>
        <authorList>
            <person name="Korhonen P.K."/>
            <person name="Edoardo P."/>
            <person name="Giuseppe L.R."/>
            <person name="Gasser R.B."/>
        </authorList>
    </citation>
    <scope>NUCLEOTIDE SEQUENCE [LARGE SCALE GENOMIC DNA]</scope>
    <source>
        <strain evidence="1">ISS3</strain>
    </source>
</reference>
<sequence>MAIDKPTNQLTNYLLFRRIESYAILLLICRYAFQKQCKEFTKVNIYNDKRKQTMNHIQWYKISKKQ</sequence>
<dbReference type="EMBL" id="JYDH01000261">
    <property type="protein sequence ID" value="KRY27354.1"/>
    <property type="molecule type" value="Genomic_DNA"/>
</dbReference>
<comment type="caution">
    <text evidence="1">The sequence shown here is derived from an EMBL/GenBank/DDBJ whole genome shotgun (WGS) entry which is preliminary data.</text>
</comment>
<dbReference type="AlphaFoldDB" id="A0A0V1ARU9"/>
<gene>
    <name evidence="1" type="ORF">T01_15833</name>
</gene>
<name>A0A0V1ARU9_TRISP</name>
<evidence type="ECO:0000313" key="1">
    <source>
        <dbReference type="EMBL" id="KRY27354.1"/>
    </source>
</evidence>
<evidence type="ECO:0000313" key="2">
    <source>
        <dbReference type="Proteomes" id="UP000054776"/>
    </source>
</evidence>
<proteinExistence type="predicted"/>
<keyword evidence="2" id="KW-1185">Reference proteome</keyword>
<organism evidence="1 2">
    <name type="scientific">Trichinella spiralis</name>
    <name type="common">Trichina worm</name>
    <dbReference type="NCBI Taxonomy" id="6334"/>
    <lineage>
        <taxon>Eukaryota</taxon>
        <taxon>Metazoa</taxon>
        <taxon>Ecdysozoa</taxon>
        <taxon>Nematoda</taxon>
        <taxon>Enoplea</taxon>
        <taxon>Dorylaimia</taxon>
        <taxon>Trichinellida</taxon>
        <taxon>Trichinellidae</taxon>
        <taxon>Trichinella</taxon>
    </lineage>
</organism>
<dbReference type="Proteomes" id="UP000054776">
    <property type="component" value="Unassembled WGS sequence"/>
</dbReference>